<protein>
    <submittedName>
        <fullName evidence="1">Uncharacterized protein</fullName>
    </submittedName>
</protein>
<accession>A0ABY1KWI3</accession>
<reference evidence="1 2" key="1">
    <citation type="submission" date="2017-01" db="EMBL/GenBank/DDBJ databases">
        <authorList>
            <person name="Varghese N."/>
            <person name="Submissions S."/>
        </authorList>
    </citation>
    <scope>NUCLEOTIDE SEQUENCE [LARGE SCALE GENOMIC DNA]</scope>
    <source>
        <strain evidence="1 2">DSM 2061</strain>
    </source>
</reference>
<evidence type="ECO:0000313" key="1">
    <source>
        <dbReference type="EMBL" id="SIS86362.1"/>
    </source>
</evidence>
<dbReference type="Proteomes" id="UP000185728">
    <property type="component" value="Unassembled WGS sequence"/>
</dbReference>
<comment type="caution">
    <text evidence="1">The sequence shown here is derived from an EMBL/GenBank/DDBJ whole genome shotgun (WGS) entry which is preliminary data.</text>
</comment>
<organism evidence="1 2">
    <name type="scientific">Zobellia uliginosa</name>
    <dbReference type="NCBI Taxonomy" id="143224"/>
    <lineage>
        <taxon>Bacteria</taxon>
        <taxon>Pseudomonadati</taxon>
        <taxon>Bacteroidota</taxon>
        <taxon>Flavobacteriia</taxon>
        <taxon>Flavobacteriales</taxon>
        <taxon>Flavobacteriaceae</taxon>
        <taxon>Zobellia</taxon>
    </lineage>
</organism>
<sequence length="69" mass="8314">MIHVFKTSVRTKTQIKNLKPHLDHLLTESHWNFDLEDCDNILRIESDHCSEHKVIELLQRQNFDCEELE</sequence>
<evidence type="ECO:0000313" key="2">
    <source>
        <dbReference type="Proteomes" id="UP000185728"/>
    </source>
</evidence>
<dbReference type="RefSeq" id="WP_076455970.1">
    <property type="nucleotide sequence ID" value="NZ_FTOB01000004.1"/>
</dbReference>
<gene>
    <name evidence="1" type="ORF">SAMN05421766_104466</name>
</gene>
<keyword evidence="2" id="KW-1185">Reference proteome</keyword>
<proteinExistence type="predicted"/>
<name>A0ABY1KWI3_9FLAO</name>
<dbReference type="EMBL" id="FTOB01000004">
    <property type="protein sequence ID" value="SIS86362.1"/>
    <property type="molecule type" value="Genomic_DNA"/>
</dbReference>